<dbReference type="GO" id="GO:0016787">
    <property type="term" value="F:hydrolase activity"/>
    <property type="evidence" value="ECO:0007669"/>
    <property type="project" value="UniProtKB-KW"/>
</dbReference>
<dbReference type="PANTHER" id="PTHR10492">
    <property type="match status" value="1"/>
</dbReference>
<comment type="catalytic activity">
    <reaction evidence="1">
        <text>ATP + H2O = ADP + phosphate + H(+)</text>
        <dbReference type="Rhea" id="RHEA:13065"/>
        <dbReference type="ChEBI" id="CHEBI:15377"/>
        <dbReference type="ChEBI" id="CHEBI:15378"/>
        <dbReference type="ChEBI" id="CHEBI:30616"/>
        <dbReference type="ChEBI" id="CHEBI:43474"/>
        <dbReference type="ChEBI" id="CHEBI:456216"/>
        <dbReference type="EC" id="5.6.2.3"/>
    </reaction>
</comment>
<sequence>MEHKAVEELSKEKIHGTFDGDQKKTPSTKEAAYLNAEQEPVIVLTQEEVDKKIQAREWSDDEDDKGSGEGAMTTSDIIKKGEKMGLTSPVERPSRSIKYLFKYINKGQHCVSAAITRRKASKTTGKEEEEQPVDEIENFFDARYISAFEAVWRILGFPTTYRSTPVEKLTFHLEDENTVLFRDGDSVDSALARPDICRTMFLAWFDCYENYPEARELTYAQLPNKFVYDAKQKVWNKRKKGFAIGRLAHIPPSAGAKYFLRVLINKKKGARSYNDIKTVDGIVQPSYEEACYNFGLIDDDKEYIEGLKECGYWASGSYVCKLFAMMLLSKSLSMPKTVWETCYDDLSEDVLLIEQRKRKNPGFVMTEDQIMNATLTSIDIFLKQNSSSLSCFKTLPQPVDNSEIESYNPLLQDELSYPQEELRAQHDIWLPKLTDEKLSVYDEITGAVCRKNGGEVVLNVASSGIASLLLPGGRTAHSRFSIRINPHELSTCNIELGSNQAELLRRASLIIWDEAPMMSKHCFESLDRSLCHIMKTADDIPFGGKVVVFRGDFRQILPVIPRGNRAYIVMAALNSSYLWKHCKVLQLTKNMRLFAESDSLEAQEIMEFSEWILKLGDGKINEPNTGKTMIQIPEDILLKHSKNPIETIVQKFMVRRSGTQKTLCSSRRELSCVLLMMMSI</sequence>
<feature type="compositionally biased region" description="Basic and acidic residues" evidence="2">
    <location>
        <begin position="1"/>
        <end position="24"/>
    </location>
</feature>
<comment type="similarity">
    <text evidence="1">Belongs to the helicase family.</text>
</comment>
<dbReference type="EMBL" id="CACVBM020001280">
    <property type="protein sequence ID" value="CAA7043467.1"/>
    <property type="molecule type" value="Genomic_DNA"/>
</dbReference>
<keyword evidence="1" id="KW-0347">Helicase</keyword>
<protein>
    <recommendedName>
        <fullName evidence="1">ATP-dependent DNA helicase</fullName>
        <ecNumber evidence="1">5.6.2.3</ecNumber>
    </recommendedName>
</protein>
<reference evidence="4" key="1">
    <citation type="submission" date="2020-01" db="EMBL/GenBank/DDBJ databases">
        <authorList>
            <person name="Mishra B."/>
        </authorList>
    </citation>
    <scope>NUCLEOTIDE SEQUENCE [LARGE SCALE GENOMIC DNA]</scope>
</reference>
<dbReference type="Pfam" id="PF05970">
    <property type="entry name" value="PIF1"/>
    <property type="match status" value="1"/>
</dbReference>
<keyword evidence="1" id="KW-0227">DNA damage</keyword>
<keyword evidence="1" id="KW-0233">DNA recombination</keyword>
<comment type="cofactor">
    <cofactor evidence="1">
        <name>Mg(2+)</name>
        <dbReference type="ChEBI" id="CHEBI:18420"/>
    </cofactor>
</comment>
<evidence type="ECO:0000259" key="3">
    <source>
        <dbReference type="Pfam" id="PF05970"/>
    </source>
</evidence>
<dbReference type="InterPro" id="IPR027417">
    <property type="entry name" value="P-loop_NTPase"/>
</dbReference>
<dbReference type="InterPro" id="IPR010285">
    <property type="entry name" value="DNA_helicase_pif1-like_DEAD"/>
</dbReference>
<dbReference type="GO" id="GO:0000723">
    <property type="term" value="P:telomere maintenance"/>
    <property type="evidence" value="ECO:0007669"/>
    <property type="project" value="InterPro"/>
</dbReference>
<keyword evidence="1" id="KW-0234">DNA repair</keyword>
<evidence type="ECO:0000256" key="2">
    <source>
        <dbReference type="SAM" id="MobiDB-lite"/>
    </source>
</evidence>
<dbReference type="GO" id="GO:0006281">
    <property type="term" value="P:DNA repair"/>
    <property type="evidence" value="ECO:0007669"/>
    <property type="project" value="UniProtKB-KW"/>
</dbReference>
<accession>A0A6D2JUC7</accession>
<gene>
    <name evidence="4" type="ORF">MERR_LOCUS30702</name>
</gene>
<keyword evidence="1" id="KW-0547">Nucleotide-binding</keyword>
<dbReference type="SUPFAM" id="SSF52540">
    <property type="entry name" value="P-loop containing nucleoside triphosphate hydrolases"/>
    <property type="match status" value="1"/>
</dbReference>
<feature type="region of interest" description="Disordered" evidence="2">
    <location>
        <begin position="1"/>
        <end position="35"/>
    </location>
</feature>
<dbReference type="AlphaFoldDB" id="A0A6D2JUC7"/>
<evidence type="ECO:0000256" key="1">
    <source>
        <dbReference type="RuleBase" id="RU363044"/>
    </source>
</evidence>
<comment type="caution">
    <text evidence="4">The sequence shown here is derived from an EMBL/GenBank/DDBJ whole genome shotgun (WGS) entry which is preliminary data.</text>
</comment>
<organism evidence="4 5">
    <name type="scientific">Microthlaspi erraticum</name>
    <dbReference type="NCBI Taxonomy" id="1685480"/>
    <lineage>
        <taxon>Eukaryota</taxon>
        <taxon>Viridiplantae</taxon>
        <taxon>Streptophyta</taxon>
        <taxon>Embryophyta</taxon>
        <taxon>Tracheophyta</taxon>
        <taxon>Spermatophyta</taxon>
        <taxon>Magnoliopsida</taxon>
        <taxon>eudicotyledons</taxon>
        <taxon>Gunneridae</taxon>
        <taxon>Pentapetalae</taxon>
        <taxon>rosids</taxon>
        <taxon>malvids</taxon>
        <taxon>Brassicales</taxon>
        <taxon>Brassicaceae</taxon>
        <taxon>Coluteocarpeae</taxon>
        <taxon>Microthlaspi</taxon>
    </lineage>
</organism>
<keyword evidence="1" id="KW-0067">ATP-binding</keyword>
<dbReference type="Gene3D" id="3.40.50.300">
    <property type="entry name" value="P-loop containing nucleotide triphosphate hydrolases"/>
    <property type="match status" value="1"/>
</dbReference>
<dbReference type="GO" id="GO:0006310">
    <property type="term" value="P:DNA recombination"/>
    <property type="evidence" value="ECO:0007669"/>
    <property type="project" value="UniProtKB-KW"/>
</dbReference>
<name>A0A6D2JUC7_9BRAS</name>
<dbReference type="EC" id="5.6.2.3" evidence="1"/>
<dbReference type="OrthoDB" id="1101166at2759"/>
<dbReference type="PANTHER" id="PTHR10492:SF101">
    <property type="entry name" value="ATP-DEPENDENT DNA HELICASE"/>
    <property type="match status" value="1"/>
</dbReference>
<keyword evidence="1" id="KW-0378">Hydrolase</keyword>
<dbReference type="Proteomes" id="UP000467841">
    <property type="component" value="Unassembled WGS sequence"/>
</dbReference>
<evidence type="ECO:0000313" key="5">
    <source>
        <dbReference type="Proteomes" id="UP000467841"/>
    </source>
</evidence>
<dbReference type="GO" id="GO:0043139">
    <property type="term" value="F:5'-3' DNA helicase activity"/>
    <property type="evidence" value="ECO:0007669"/>
    <property type="project" value="UniProtKB-EC"/>
</dbReference>
<dbReference type="GO" id="GO:0005524">
    <property type="term" value="F:ATP binding"/>
    <property type="evidence" value="ECO:0007669"/>
    <property type="project" value="UniProtKB-KW"/>
</dbReference>
<feature type="domain" description="DNA helicase Pif1-like DEAD-box helicase" evidence="3">
    <location>
        <begin position="441"/>
        <end position="625"/>
    </location>
</feature>
<proteinExistence type="inferred from homology"/>
<keyword evidence="5" id="KW-1185">Reference proteome</keyword>
<feature type="region of interest" description="Disordered" evidence="2">
    <location>
        <begin position="53"/>
        <end position="75"/>
    </location>
</feature>
<evidence type="ECO:0000313" key="4">
    <source>
        <dbReference type="EMBL" id="CAA7043467.1"/>
    </source>
</evidence>